<name>A0A1I5NIV9_9GAMM</name>
<evidence type="ECO:0000313" key="2">
    <source>
        <dbReference type="Proteomes" id="UP000243084"/>
    </source>
</evidence>
<dbReference type="Proteomes" id="UP000243084">
    <property type="component" value="Unassembled WGS sequence"/>
</dbReference>
<dbReference type="OrthoDB" id="9804660at2"/>
<dbReference type="EMBL" id="FOXM01000001">
    <property type="protein sequence ID" value="SFP21151.1"/>
    <property type="molecule type" value="Genomic_DNA"/>
</dbReference>
<dbReference type="RefSeq" id="WP_139230992.1">
    <property type="nucleotide sequence ID" value="NZ_FOXM01000001.1"/>
</dbReference>
<evidence type="ECO:0008006" key="3">
    <source>
        <dbReference type="Google" id="ProtNLM"/>
    </source>
</evidence>
<reference evidence="2" key="1">
    <citation type="submission" date="2016-10" db="EMBL/GenBank/DDBJ databases">
        <authorList>
            <person name="Varghese N."/>
            <person name="Submissions S."/>
        </authorList>
    </citation>
    <scope>NUCLEOTIDE SEQUENCE [LARGE SCALE GENOMIC DNA]</scope>
    <source>
        <strain evidence="2">JCM 18195</strain>
    </source>
</reference>
<protein>
    <recommendedName>
        <fullName evidence="3">Apea-like HEPN domain-containing protein</fullName>
    </recommendedName>
</protein>
<evidence type="ECO:0000313" key="1">
    <source>
        <dbReference type="EMBL" id="SFP21151.1"/>
    </source>
</evidence>
<organism evidence="1 2">
    <name type="scientific">Geopseudomonas sagittaria</name>
    <dbReference type="NCBI Taxonomy" id="1135990"/>
    <lineage>
        <taxon>Bacteria</taxon>
        <taxon>Pseudomonadati</taxon>
        <taxon>Pseudomonadota</taxon>
        <taxon>Gammaproteobacteria</taxon>
        <taxon>Pseudomonadales</taxon>
        <taxon>Pseudomonadaceae</taxon>
        <taxon>Geopseudomonas</taxon>
    </lineage>
</organism>
<proteinExistence type="predicted"/>
<gene>
    <name evidence="1" type="ORF">SAMN05216229_10110</name>
</gene>
<dbReference type="AlphaFoldDB" id="A0A1I5NIV9"/>
<keyword evidence="2" id="KW-1185">Reference proteome</keyword>
<accession>A0A1I5NIV9</accession>
<sequence length="437" mass="49116">MHSDEQIFTDALLRILGSLYPSGDQLLTSFLYGMPGTPHWNHRIGAEIFVREHQYIEALLFLRRHGAPFLRDISIGSLWSMTTNFITENYAYISEGRLTLSPNVSLAQQISPKSLSILSQALRRSQLFNPSNEVTLYPLVPVRVMACFQSRHFALTGSDGLAAALEGFETRLPSLLPTQFPPIEGLIGLPKPTSTWLCINSPDPLVARKRACATLGALSLTAIRKERYLQIGRSVHGGHCTLSTTTVSCSPDTEPMTPRIPSDIIITKDDHPWLEILSTLFDSEAFVQKSQVRALEYFHRAWFDAPRERFPTLCMALDSLVSAQHRHTRAAIDFVRSTINEPIDQNRLLLLMKLRGAVVHGAAPDVYESEHYEAYYSQYGEDPICDLELVVAGCLRQRIFLGELIPHPDPHADIIKQQQQLGRLPHNMRGRSIIVDD</sequence>